<dbReference type="InterPro" id="IPR050072">
    <property type="entry name" value="Peptidase_M20A"/>
</dbReference>
<dbReference type="Pfam" id="PF01546">
    <property type="entry name" value="Peptidase_M20"/>
    <property type="match status" value="1"/>
</dbReference>
<evidence type="ECO:0000313" key="1">
    <source>
        <dbReference type="EMBL" id="MDY0405157.1"/>
    </source>
</evidence>
<dbReference type="SUPFAM" id="SSF53187">
    <property type="entry name" value="Zn-dependent exopeptidases"/>
    <property type="match status" value="1"/>
</dbReference>
<dbReference type="Gene3D" id="3.40.630.10">
    <property type="entry name" value="Zn peptidases"/>
    <property type="match status" value="1"/>
</dbReference>
<reference evidence="1 2" key="1">
    <citation type="submission" date="2023-10" db="EMBL/GenBank/DDBJ databases">
        <title>179-bfca-hs.</title>
        <authorList>
            <person name="Miliotis G."/>
            <person name="Sengupta P."/>
            <person name="Hameed A."/>
            <person name="Chuvochina M."/>
            <person name="Mcdonagh F."/>
            <person name="Simpson A.C."/>
            <person name="Singh N.K."/>
            <person name="Rekha P.D."/>
            <person name="Raman K."/>
            <person name="Hugenholtz P."/>
            <person name="Venkateswaran K."/>
        </authorList>
    </citation>
    <scope>NUCLEOTIDE SEQUENCE [LARGE SCALE GENOMIC DNA]</scope>
    <source>
        <strain evidence="1 2">179-BFC-A-HS</strain>
    </source>
</reference>
<evidence type="ECO:0000313" key="2">
    <source>
        <dbReference type="Proteomes" id="UP001228376"/>
    </source>
</evidence>
<proteinExistence type="predicted"/>
<accession>A0ABU5CFQ9</accession>
<dbReference type="RefSeq" id="WP_320384431.1">
    <property type="nucleotide sequence ID" value="NZ_JAROCA020000001.1"/>
</dbReference>
<dbReference type="PANTHER" id="PTHR43808">
    <property type="entry name" value="ACETYLORNITHINE DEACETYLASE"/>
    <property type="match status" value="1"/>
</dbReference>
<dbReference type="Proteomes" id="UP001228376">
    <property type="component" value="Unassembled WGS sequence"/>
</dbReference>
<sequence>MNADSRLFECREEILSLTMWLANVNSIVNTEGEKVIAHAIHTHLASLDYFRNYPSHLAIVQTEDDESERYNVLAFVKGEKTQNKRTVILMGHMDTVGIDDFNQEQKYAFSPEEWLQFLQSGKLELPAEVQKHAASGKWLFGRGMLDMKSGLAANLFLLSHYAQHPEELEGNLLLLAECDEEDGSHGVLSALKTLKQWKKEHDFQYAAVINSDFVAPLHNGDANRYVYKGTVGKLLPSFFVTGAETHVGAPFEGIDPNFIIAELTKQICYNPELVNEALGETTKPPVSLKQVDLKPVYTVQTALSAFAYYNFFTHSWTPEEVLSKLKKKQKSRLPIA</sequence>
<gene>
    <name evidence="1" type="ORF">P5G51_006850</name>
</gene>
<dbReference type="EMBL" id="JAROCA020000001">
    <property type="protein sequence ID" value="MDY0405157.1"/>
    <property type="molecule type" value="Genomic_DNA"/>
</dbReference>
<name>A0ABU5CFQ9_9BACI</name>
<protein>
    <submittedName>
        <fullName evidence="1">M20/M25/M40 family metallo-hydrolase</fullName>
    </submittedName>
</protein>
<keyword evidence="2" id="KW-1185">Reference proteome</keyword>
<dbReference type="PANTHER" id="PTHR43808:SF27">
    <property type="entry name" value="PROTEIN ROCB"/>
    <property type="match status" value="1"/>
</dbReference>
<organism evidence="1 2">
    <name type="scientific">Tigheibacillus jepli</name>
    <dbReference type="NCBI Taxonomy" id="3035914"/>
    <lineage>
        <taxon>Bacteria</taxon>
        <taxon>Bacillati</taxon>
        <taxon>Bacillota</taxon>
        <taxon>Bacilli</taxon>
        <taxon>Bacillales</taxon>
        <taxon>Bacillaceae</taxon>
        <taxon>Tigheibacillus</taxon>
    </lineage>
</organism>
<comment type="caution">
    <text evidence="1">The sequence shown here is derived from an EMBL/GenBank/DDBJ whole genome shotgun (WGS) entry which is preliminary data.</text>
</comment>
<dbReference type="InterPro" id="IPR002933">
    <property type="entry name" value="Peptidase_M20"/>
</dbReference>